<dbReference type="EMBL" id="JACHXJ010000002">
    <property type="protein sequence ID" value="MBB3127716.1"/>
    <property type="molecule type" value="Genomic_DNA"/>
</dbReference>
<proteinExistence type="predicted"/>
<dbReference type="Proteomes" id="UP000517523">
    <property type="component" value="Unassembled WGS sequence"/>
</dbReference>
<name>A0A839TLP0_9BACL</name>
<dbReference type="AlphaFoldDB" id="A0A839TLP0"/>
<evidence type="ECO:0000313" key="1">
    <source>
        <dbReference type="EMBL" id="MBB3127716.1"/>
    </source>
</evidence>
<comment type="caution">
    <text evidence="1">The sequence shown here is derived from an EMBL/GenBank/DDBJ whole genome shotgun (WGS) entry which is preliminary data.</text>
</comment>
<gene>
    <name evidence="1" type="ORF">FHS19_002370</name>
</gene>
<evidence type="ECO:0000313" key="2">
    <source>
        <dbReference type="Proteomes" id="UP000517523"/>
    </source>
</evidence>
<protein>
    <submittedName>
        <fullName evidence="1">Uncharacterized protein</fullName>
    </submittedName>
</protein>
<sequence length="66" mass="7480">MEWMKVCRFDQVVRKEIAVLGSRDLVMSKNLMSEHESCPQLGMTMIPVEGPMPAPDMPVVEVQPYS</sequence>
<dbReference type="RefSeq" id="WP_183581996.1">
    <property type="nucleotide sequence ID" value="NZ_JACHXJ010000002.1"/>
</dbReference>
<organism evidence="1 2">
    <name type="scientific">Paenibacillus rhizosphaerae</name>
    <dbReference type="NCBI Taxonomy" id="297318"/>
    <lineage>
        <taxon>Bacteria</taxon>
        <taxon>Bacillati</taxon>
        <taxon>Bacillota</taxon>
        <taxon>Bacilli</taxon>
        <taxon>Bacillales</taxon>
        <taxon>Paenibacillaceae</taxon>
        <taxon>Paenibacillus</taxon>
    </lineage>
</organism>
<reference evidence="1 2" key="1">
    <citation type="submission" date="2020-08" db="EMBL/GenBank/DDBJ databases">
        <title>Genomic Encyclopedia of Type Strains, Phase III (KMG-III): the genomes of soil and plant-associated and newly described type strains.</title>
        <authorList>
            <person name="Whitman W."/>
        </authorList>
    </citation>
    <scope>NUCLEOTIDE SEQUENCE [LARGE SCALE GENOMIC DNA]</scope>
    <source>
        <strain evidence="1 2">CECT 5831</strain>
    </source>
</reference>
<accession>A0A839TLP0</accession>